<sequence length="179" mass="21173">HLYPGSRFVGYQRNIQHDHRVEVDIQFADLKQSYLCGYLTIYNLTSKLPVLTTFFEAEIIGERHSFSTRKWNSNFRNDLEHWNKFPDFAEFEAVANQDRPIPNILGHPTIFMRWKEIFLAPNHRVTHIDGASFEGFYFIQYQQSTGDITGYYYHAESEKYQLLTLSHVCNNAVPYFEFS</sequence>
<comment type="similarity">
    <text evidence="1">Belongs to the GID4/VID24 family.</text>
</comment>
<dbReference type="GO" id="GO:0034657">
    <property type="term" value="C:GID complex"/>
    <property type="evidence" value="ECO:0007669"/>
    <property type="project" value="TreeGrafter"/>
</dbReference>
<reference evidence="3" key="1">
    <citation type="journal article" date="2018" name="Nat. Microbiol.">
        <title>Leveraging single-cell genomics to expand the fungal tree of life.</title>
        <authorList>
            <person name="Ahrendt S.R."/>
            <person name="Quandt C.A."/>
            <person name="Ciobanu D."/>
            <person name="Clum A."/>
            <person name="Salamov A."/>
            <person name="Andreopoulos B."/>
            <person name="Cheng J.F."/>
            <person name="Woyke T."/>
            <person name="Pelin A."/>
            <person name="Henrissat B."/>
            <person name="Reynolds N.K."/>
            <person name="Benny G.L."/>
            <person name="Smith M.E."/>
            <person name="James T.Y."/>
            <person name="Grigoriev I.V."/>
        </authorList>
    </citation>
    <scope>NUCLEOTIDE SEQUENCE [LARGE SCALE GENOMIC DNA]</scope>
    <source>
        <strain evidence="3">RSA 468</strain>
    </source>
</reference>
<accession>A0A4P9ZQ18</accession>
<dbReference type="GO" id="GO:0007039">
    <property type="term" value="P:protein catabolic process in the vacuole"/>
    <property type="evidence" value="ECO:0007669"/>
    <property type="project" value="TreeGrafter"/>
</dbReference>
<dbReference type="Pfam" id="PF09783">
    <property type="entry name" value="Vac_ImportDeg"/>
    <property type="match status" value="1"/>
</dbReference>
<dbReference type="GO" id="GO:0005773">
    <property type="term" value="C:vacuole"/>
    <property type="evidence" value="ECO:0007669"/>
    <property type="project" value="GOC"/>
</dbReference>
<dbReference type="STRING" id="215637.A0A4P9ZQ18"/>
<dbReference type="AlphaFoldDB" id="A0A4P9ZQ18"/>
<dbReference type="InterPro" id="IPR018618">
    <property type="entry name" value="GID4/10-like"/>
</dbReference>
<proteinExistence type="inferred from homology"/>
<protein>
    <submittedName>
        <fullName evidence="2">Vacuolar import/degradation protein Vid24</fullName>
    </submittedName>
</protein>
<dbReference type="Proteomes" id="UP000268162">
    <property type="component" value="Unassembled WGS sequence"/>
</dbReference>
<feature type="non-terminal residue" evidence="2">
    <location>
        <position position="1"/>
    </location>
</feature>
<dbReference type="GO" id="GO:0043161">
    <property type="term" value="P:proteasome-mediated ubiquitin-dependent protein catabolic process"/>
    <property type="evidence" value="ECO:0007669"/>
    <property type="project" value="TreeGrafter"/>
</dbReference>
<evidence type="ECO:0000256" key="1">
    <source>
        <dbReference type="ARBA" id="ARBA00061469"/>
    </source>
</evidence>
<organism evidence="2 3">
    <name type="scientific">Dimargaris cristalligena</name>
    <dbReference type="NCBI Taxonomy" id="215637"/>
    <lineage>
        <taxon>Eukaryota</taxon>
        <taxon>Fungi</taxon>
        <taxon>Fungi incertae sedis</taxon>
        <taxon>Zoopagomycota</taxon>
        <taxon>Kickxellomycotina</taxon>
        <taxon>Dimargaritomycetes</taxon>
        <taxon>Dimargaritales</taxon>
        <taxon>Dimargaritaceae</taxon>
        <taxon>Dimargaris</taxon>
    </lineage>
</organism>
<keyword evidence="3" id="KW-1185">Reference proteome</keyword>
<dbReference type="PANTHER" id="PTHR14534:SF3">
    <property type="entry name" value="GID COMPLEX SUBUNIT 4 HOMOLOG"/>
    <property type="match status" value="1"/>
</dbReference>
<dbReference type="GO" id="GO:0045721">
    <property type="term" value="P:negative regulation of gluconeogenesis"/>
    <property type="evidence" value="ECO:0007669"/>
    <property type="project" value="TreeGrafter"/>
</dbReference>
<name>A0A4P9ZQ18_9FUNG</name>
<dbReference type="EMBL" id="ML002841">
    <property type="protein sequence ID" value="RKP35554.1"/>
    <property type="molecule type" value="Genomic_DNA"/>
</dbReference>
<dbReference type="PANTHER" id="PTHR14534">
    <property type="entry name" value="VACUOLAR IMPORT AND DEGRADATION PROTEIN 24"/>
    <property type="match status" value="1"/>
</dbReference>
<evidence type="ECO:0000313" key="3">
    <source>
        <dbReference type="Proteomes" id="UP000268162"/>
    </source>
</evidence>
<dbReference type="GO" id="GO:0006623">
    <property type="term" value="P:protein targeting to vacuole"/>
    <property type="evidence" value="ECO:0007669"/>
    <property type="project" value="TreeGrafter"/>
</dbReference>
<gene>
    <name evidence="2" type="ORF">BJ085DRAFT_19426</name>
</gene>
<evidence type="ECO:0000313" key="2">
    <source>
        <dbReference type="EMBL" id="RKP35554.1"/>
    </source>
</evidence>